<name>B2AW87_PODAN</name>
<dbReference type="RefSeq" id="XP_001907988.1">
    <property type="nucleotide sequence ID" value="XM_001907953.1"/>
</dbReference>
<dbReference type="Proteomes" id="UP000001197">
    <property type="component" value="Chromosome 7"/>
</dbReference>
<evidence type="ECO:0000313" key="3">
    <source>
        <dbReference type="Proteomes" id="UP000001197"/>
    </source>
</evidence>
<dbReference type="EMBL" id="FO904942">
    <property type="protein sequence ID" value="CDP32132.1"/>
    <property type="molecule type" value="Genomic_DNA"/>
</dbReference>
<sequence>MTLIDLDQYWPGRCVSAFSGSRSVLLSLLNAQEIQNRYGEKPREILPVGLFVSTYANYLEHHQRLKHGRQLTNGHTKGILQQNSNPIQPSGIFFVVNALIIVKLTDAI</sequence>
<reference evidence="1 3" key="1">
    <citation type="journal article" date="2008" name="Genome Biol.">
        <title>The genome sequence of the model ascomycete fungus Podospora anserina.</title>
        <authorList>
            <person name="Espagne E."/>
            <person name="Lespinet O."/>
            <person name="Malagnac F."/>
            <person name="Da Silva C."/>
            <person name="Jaillon O."/>
            <person name="Porcel B.M."/>
            <person name="Couloux A."/>
            <person name="Aury J.-M."/>
            <person name="Segurens B."/>
            <person name="Poulain J."/>
            <person name="Anthouard V."/>
            <person name="Grossetete S."/>
            <person name="Khalili H."/>
            <person name="Coppin E."/>
            <person name="Dequard-Chablat M."/>
            <person name="Picard M."/>
            <person name="Contamine V."/>
            <person name="Arnaise S."/>
            <person name="Bourdais A."/>
            <person name="Berteaux-Lecellier V."/>
            <person name="Gautheret D."/>
            <person name="de Vries R.P."/>
            <person name="Battaglia E."/>
            <person name="Coutinho P.M."/>
            <person name="Danchin E.G.J."/>
            <person name="Henrissat B."/>
            <person name="El Khoury R."/>
            <person name="Sainsard-Chanet A."/>
            <person name="Boivin A."/>
            <person name="Pinan-Lucarre B."/>
            <person name="Sellem C.H."/>
            <person name="Debuchy R."/>
            <person name="Wincker P."/>
            <person name="Weissenbach J."/>
            <person name="Silar P."/>
        </authorList>
    </citation>
    <scope>NUCLEOTIDE SEQUENCE [LARGE SCALE GENOMIC DNA]</scope>
    <source>
        <strain evidence="3">S / ATCC MYA-4624 / DSM 980 / FGSC 10383</strain>
        <strain evidence="1">S mat+</strain>
    </source>
</reference>
<reference evidence="3" key="3">
    <citation type="journal article" date="2014" name="Genetics">
        <title>Maintaining two mating types: Structure of the mating type locus and its role in heterokaryosis in Podospora anserina.</title>
        <authorList>
            <person name="Grognet P."/>
            <person name="Bidard F."/>
            <person name="Kuchly C."/>
            <person name="Tong L.C.H."/>
            <person name="Coppin E."/>
            <person name="Benkhali J.A."/>
            <person name="Couloux A."/>
            <person name="Wincker P."/>
            <person name="Debuchy R."/>
            <person name="Silar P."/>
        </authorList>
    </citation>
    <scope>GENOME REANNOTATION</scope>
    <source>
        <strain evidence="3">S / ATCC MYA-4624 / DSM 980 / FGSC 10383</strain>
    </source>
</reference>
<dbReference type="KEGG" id="pan:PODANSg5023"/>
<dbReference type="EMBL" id="CU633900">
    <property type="protein sequence ID" value="CAP68661.1"/>
    <property type="molecule type" value="Genomic_DNA"/>
</dbReference>
<evidence type="ECO:0000313" key="1">
    <source>
        <dbReference type="EMBL" id="CAP68661.1"/>
    </source>
</evidence>
<evidence type="ECO:0000313" key="2">
    <source>
        <dbReference type="EMBL" id="CDP32132.1"/>
    </source>
</evidence>
<dbReference type="HOGENOM" id="CLU_2198068_0_0_1"/>
<dbReference type="GeneID" id="6192341"/>
<reference evidence="1" key="2">
    <citation type="submission" date="2008-07" db="EMBL/GenBank/DDBJ databases">
        <authorList>
            <person name="Genoscope - CEA"/>
        </authorList>
    </citation>
    <scope>NUCLEOTIDE SEQUENCE</scope>
    <source>
        <strain evidence="1">S mat+</strain>
    </source>
</reference>
<dbReference type="VEuPathDB" id="FungiDB:PODANS_7_6320"/>
<keyword evidence="3" id="KW-1185">Reference proteome</keyword>
<dbReference type="AlphaFoldDB" id="B2AW87"/>
<reference evidence="2" key="4">
    <citation type="submission" date="2014-09" db="EMBL/GenBank/DDBJ databases">
        <title>Maintaining two mating types: Structure of the mating type locus and its role in heterokaryosis in Podospora anserina.</title>
        <authorList>
            <person name="Grognet P."/>
            <person name="Bidard F."/>
            <person name="Kuchly C."/>
            <person name="Chan Ho Tong L."/>
            <person name="Coppin E."/>
            <person name="Ait Benkhali J."/>
            <person name="Couloux A."/>
            <person name="Wincker P."/>
            <person name="Debuchy R."/>
            <person name="Silar P."/>
        </authorList>
    </citation>
    <scope>NUCLEOTIDE SEQUENCE</scope>
</reference>
<organism evidence="1">
    <name type="scientific">Podospora anserina (strain S / ATCC MYA-4624 / DSM 980 / FGSC 10383)</name>
    <name type="common">Pleurage anserina</name>
    <dbReference type="NCBI Taxonomy" id="515849"/>
    <lineage>
        <taxon>Eukaryota</taxon>
        <taxon>Fungi</taxon>
        <taxon>Dikarya</taxon>
        <taxon>Ascomycota</taxon>
        <taxon>Pezizomycotina</taxon>
        <taxon>Sordariomycetes</taxon>
        <taxon>Sordariomycetidae</taxon>
        <taxon>Sordariales</taxon>
        <taxon>Podosporaceae</taxon>
        <taxon>Podospora</taxon>
        <taxon>Podospora anserina</taxon>
    </lineage>
</organism>
<accession>B2AW87</accession>
<dbReference type="InParanoid" id="B2AW87"/>
<gene>
    <name evidence="1" type="ORF">PODANS_7_6320</name>
</gene>
<protein>
    <submittedName>
        <fullName evidence="1">Podospora anserina S mat+ genomic DNA chromosome 7, supercontig 1</fullName>
    </submittedName>
</protein>
<proteinExistence type="predicted"/>